<feature type="domain" description="Plasmid pRiA4b Orf3-like" evidence="1">
    <location>
        <begin position="176"/>
        <end position="352"/>
    </location>
</feature>
<evidence type="ECO:0000259" key="1">
    <source>
        <dbReference type="Pfam" id="PF07929"/>
    </source>
</evidence>
<reference evidence="3 4" key="1">
    <citation type="submission" date="2017-02" db="EMBL/GenBank/DDBJ databases">
        <authorList>
            <person name="Peterson S.W."/>
        </authorList>
    </citation>
    <scope>NUCLEOTIDE SEQUENCE [LARGE SCALE GENOMIC DNA]</scope>
    <source>
        <strain evidence="3 4">M1</strain>
    </source>
</reference>
<proteinExistence type="predicted"/>
<dbReference type="Gene3D" id="3.10.290.30">
    <property type="entry name" value="MM3350-like"/>
    <property type="match status" value="1"/>
</dbReference>
<dbReference type="SUPFAM" id="SSF159941">
    <property type="entry name" value="MM3350-like"/>
    <property type="match status" value="1"/>
</dbReference>
<dbReference type="InterPro" id="IPR012912">
    <property type="entry name" value="Plasmid_pRiA4b_Orf3-like"/>
</dbReference>
<evidence type="ECO:0000259" key="2">
    <source>
        <dbReference type="Pfam" id="PF22016"/>
    </source>
</evidence>
<organism evidence="3 4">
    <name type="scientific">Maledivibacter halophilus</name>
    <dbReference type="NCBI Taxonomy" id="36842"/>
    <lineage>
        <taxon>Bacteria</taxon>
        <taxon>Bacillati</taxon>
        <taxon>Bacillota</taxon>
        <taxon>Clostridia</taxon>
        <taxon>Peptostreptococcales</taxon>
        <taxon>Caminicellaceae</taxon>
        <taxon>Maledivibacter</taxon>
    </lineage>
</organism>
<feature type="domain" description="DUF6933" evidence="2">
    <location>
        <begin position="2"/>
        <end position="157"/>
    </location>
</feature>
<dbReference type="InterPro" id="IPR053864">
    <property type="entry name" value="DUF6933"/>
</dbReference>
<dbReference type="PANTHER" id="PTHR41878:SF1">
    <property type="entry name" value="TNPR PROTEIN"/>
    <property type="match status" value="1"/>
</dbReference>
<dbReference type="Proteomes" id="UP000190285">
    <property type="component" value="Unassembled WGS sequence"/>
</dbReference>
<keyword evidence="4" id="KW-1185">Reference proteome</keyword>
<dbReference type="RefSeq" id="WP_079489156.1">
    <property type="nucleotide sequence ID" value="NZ_FUZT01000001.1"/>
</dbReference>
<dbReference type="EMBL" id="FUZT01000001">
    <property type="protein sequence ID" value="SKC40416.1"/>
    <property type="molecule type" value="Genomic_DNA"/>
</dbReference>
<dbReference type="STRING" id="36842.SAMN02194393_00549"/>
<evidence type="ECO:0000313" key="3">
    <source>
        <dbReference type="EMBL" id="SKC40416.1"/>
    </source>
</evidence>
<sequence>MLIQCTKKLMDILKTKTTLIKDEKPLFSWHANLISINRRNTVVLVNDSNRYTIILYGLKSKDFKKLDEIAINAIRETLLAEGIKAEIVEEFINASPKVSYAKTKNRSMVARMNKSCDNVYSSGEILDANSINQSNVSMVVSALLVGNGKNEYIYPNENMYKDLENFVSSSIFSCRALELKILLNLLNHKVWRSIIVPDYITFKQFHHILQIVFDWKDYHLHDFYVFDGDKPVVNLVCSNDAFEYPNEVPMLQESNIKLSEYLPKYSRIKYNYDFGDNWEHYITVEKTIENYMKNYPICIDGKGNAPPEDVGGELGYDEFLEAISDPKHPEHHDMVNWSKMQGYRNFDFELVNRRLKVSLKRLS</sequence>
<accession>A0A1T5IML4</accession>
<name>A0A1T5IML4_9FIRM</name>
<dbReference type="OrthoDB" id="9801392at2"/>
<protein>
    <submittedName>
        <fullName evidence="3">PRiA4b ORF-3-like protein</fullName>
    </submittedName>
</protein>
<dbReference type="AlphaFoldDB" id="A0A1T5IML4"/>
<dbReference type="InterPro" id="IPR024047">
    <property type="entry name" value="MM3350-like_sf"/>
</dbReference>
<dbReference type="Pfam" id="PF22016">
    <property type="entry name" value="DUF6933"/>
    <property type="match status" value="1"/>
</dbReference>
<gene>
    <name evidence="3" type="ORF">SAMN02194393_00549</name>
</gene>
<dbReference type="Pfam" id="PF07929">
    <property type="entry name" value="PRiA4_ORF3"/>
    <property type="match status" value="1"/>
</dbReference>
<dbReference type="PANTHER" id="PTHR41878">
    <property type="entry name" value="LEXA REPRESSOR-RELATED"/>
    <property type="match status" value="1"/>
</dbReference>
<evidence type="ECO:0000313" key="4">
    <source>
        <dbReference type="Proteomes" id="UP000190285"/>
    </source>
</evidence>